<sequence length="128" mass="13902">MGLFNTKSPSLNPLGMTLVLYFLAARCFVQNSLKWAFSLNSSMRSKLSCNAALFSGNITVSLLQLGGSISTGIMASAPYTNVKGGSLVEDCAVVWYDQRIPGRCSTQLSFLELNLLFRAFNITLFADS</sequence>
<evidence type="ECO:0000313" key="2">
    <source>
        <dbReference type="Proteomes" id="UP000265520"/>
    </source>
</evidence>
<comment type="caution">
    <text evidence="1">The sequence shown here is derived from an EMBL/GenBank/DDBJ whole genome shotgun (WGS) entry which is preliminary data.</text>
</comment>
<accession>A0A392RI71</accession>
<keyword evidence="2" id="KW-1185">Reference proteome</keyword>
<proteinExistence type="predicted"/>
<feature type="non-terminal residue" evidence="1">
    <location>
        <position position="128"/>
    </location>
</feature>
<dbReference type="EMBL" id="LXQA010222025">
    <property type="protein sequence ID" value="MCI35295.1"/>
    <property type="molecule type" value="Genomic_DNA"/>
</dbReference>
<protein>
    <submittedName>
        <fullName evidence="1">Uncharacterized protein</fullName>
    </submittedName>
</protein>
<evidence type="ECO:0000313" key="1">
    <source>
        <dbReference type="EMBL" id="MCI35295.1"/>
    </source>
</evidence>
<reference evidence="1 2" key="1">
    <citation type="journal article" date="2018" name="Front. Plant Sci.">
        <title>Red Clover (Trifolium pratense) and Zigzag Clover (T. medium) - A Picture of Genomic Similarities and Differences.</title>
        <authorList>
            <person name="Dluhosova J."/>
            <person name="Istvanek J."/>
            <person name="Nedelnik J."/>
            <person name="Repkova J."/>
        </authorList>
    </citation>
    <scope>NUCLEOTIDE SEQUENCE [LARGE SCALE GENOMIC DNA]</scope>
    <source>
        <strain evidence="2">cv. 10/8</strain>
        <tissue evidence="1">Leaf</tissue>
    </source>
</reference>
<organism evidence="1 2">
    <name type="scientific">Trifolium medium</name>
    <dbReference type="NCBI Taxonomy" id="97028"/>
    <lineage>
        <taxon>Eukaryota</taxon>
        <taxon>Viridiplantae</taxon>
        <taxon>Streptophyta</taxon>
        <taxon>Embryophyta</taxon>
        <taxon>Tracheophyta</taxon>
        <taxon>Spermatophyta</taxon>
        <taxon>Magnoliopsida</taxon>
        <taxon>eudicotyledons</taxon>
        <taxon>Gunneridae</taxon>
        <taxon>Pentapetalae</taxon>
        <taxon>rosids</taxon>
        <taxon>fabids</taxon>
        <taxon>Fabales</taxon>
        <taxon>Fabaceae</taxon>
        <taxon>Papilionoideae</taxon>
        <taxon>50 kb inversion clade</taxon>
        <taxon>NPAAA clade</taxon>
        <taxon>Hologalegina</taxon>
        <taxon>IRL clade</taxon>
        <taxon>Trifolieae</taxon>
        <taxon>Trifolium</taxon>
    </lineage>
</organism>
<dbReference type="AlphaFoldDB" id="A0A392RI71"/>
<dbReference type="Proteomes" id="UP000265520">
    <property type="component" value="Unassembled WGS sequence"/>
</dbReference>
<name>A0A392RI71_9FABA</name>